<accession>A0A7X5XWE6</accession>
<dbReference type="Gene3D" id="1.10.10.10">
    <property type="entry name" value="Winged helix-like DNA-binding domain superfamily/Winged helix DNA-binding domain"/>
    <property type="match status" value="1"/>
</dbReference>
<dbReference type="SMART" id="SM00419">
    <property type="entry name" value="HTH_CRP"/>
    <property type="match status" value="1"/>
</dbReference>
<protein>
    <submittedName>
        <fullName evidence="5">CRP-like cAMP-binding protein</fullName>
    </submittedName>
</protein>
<keyword evidence="2" id="KW-0238">DNA-binding</keyword>
<dbReference type="InterPro" id="IPR000595">
    <property type="entry name" value="cNMP-bd_dom"/>
</dbReference>
<evidence type="ECO:0000259" key="4">
    <source>
        <dbReference type="PROSITE" id="PS51063"/>
    </source>
</evidence>
<comment type="caution">
    <text evidence="5">The sequence shown here is derived from an EMBL/GenBank/DDBJ whole genome shotgun (WGS) entry which is preliminary data.</text>
</comment>
<dbReference type="SUPFAM" id="SSF46785">
    <property type="entry name" value="Winged helix' DNA-binding domain"/>
    <property type="match status" value="1"/>
</dbReference>
<proteinExistence type="predicted"/>
<dbReference type="InterPro" id="IPR036388">
    <property type="entry name" value="WH-like_DNA-bd_sf"/>
</dbReference>
<keyword evidence="1" id="KW-0805">Transcription regulation</keyword>
<dbReference type="GO" id="GO:0003677">
    <property type="term" value="F:DNA binding"/>
    <property type="evidence" value="ECO:0007669"/>
    <property type="project" value="UniProtKB-KW"/>
</dbReference>
<dbReference type="InterPro" id="IPR012318">
    <property type="entry name" value="HTH_CRP"/>
</dbReference>
<dbReference type="EMBL" id="JAATJB010000001">
    <property type="protein sequence ID" value="NJB96178.1"/>
    <property type="molecule type" value="Genomic_DNA"/>
</dbReference>
<dbReference type="PROSITE" id="PS51063">
    <property type="entry name" value="HTH_CRP_2"/>
    <property type="match status" value="1"/>
</dbReference>
<evidence type="ECO:0000313" key="5">
    <source>
        <dbReference type="EMBL" id="NJB96178.1"/>
    </source>
</evidence>
<gene>
    <name evidence="5" type="ORF">GGR89_000470</name>
</gene>
<dbReference type="InterPro" id="IPR036390">
    <property type="entry name" value="WH_DNA-bd_sf"/>
</dbReference>
<keyword evidence="3" id="KW-0804">Transcription</keyword>
<feature type="domain" description="HTH crp-type" evidence="4">
    <location>
        <begin position="145"/>
        <end position="219"/>
    </location>
</feature>
<evidence type="ECO:0000256" key="3">
    <source>
        <dbReference type="ARBA" id="ARBA00023163"/>
    </source>
</evidence>
<sequence length="245" mass="26976">MPNYPLTRFHEQASLTQAEAEALRGMGDPEIVVRRGGTIRRERDPVQAIYLLLEGWATAAIRLPAGQRQIVKIHITGDMMGTPSMVLDTAADTLAAVTECRVAAVPLERLRDVLIASPRLGPLLLMSVQVERLALMDSVAAMGKSSARERMVRLLLDLHDRLAKIGAAEEGRFDMPLTQELLGDVLGLTAVHVNRTMRLLEREGLIARHGQRVVLGNIEALRKLSPVPPRRIRFDPAWLPAPGAM</sequence>
<dbReference type="SUPFAM" id="SSF51206">
    <property type="entry name" value="cAMP-binding domain-like"/>
    <property type="match status" value="1"/>
</dbReference>
<dbReference type="Pfam" id="PF13545">
    <property type="entry name" value="HTH_Crp_2"/>
    <property type="match status" value="1"/>
</dbReference>
<dbReference type="InterPro" id="IPR018490">
    <property type="entry name" value="cNMP-bd_dom_sf"/>
</dbReference>
<evidence type="ECO:0000256" key="2">
    <source>
        <dbReference type="ARBA" id="ARBA00023125"/>
    </source>
</evidence>
<dbReference type="Pfam" id="PF00027">
    <property type="entry name" value="cNMP_binding"/>
    <property type="match status" value="1"/>
</dbReference>
<dbReference type="InterPro" id="IPR014710">
    <property type="entry name" value="RmlC-like_jellyroll"/>
</dbReference>
<keyword evidence="6" id="KW-1185">Reference proteome</keyword>
<reference evidence="5 6" key="1">
    <citation type="submission" date="2020-03" db="EMBL/GenBank/DDBJ databases">
        <title>Genomic Encyclopedia of Type Strains, Phase IV (KMG-IV): sequencing the most valuable type-strain genomes for metagenomic binning, comparative biology and taxonomic classification.</title>
        <authorList>
            <person name="Goeker M."/>
        </authorList>
    </citation>
    <scope>NUCLEOTIDE SEQUENCE [LARGE SCALE GENOMIC DNA]</scope>
    <source>
        <strain evidence="5 6">DSM 7225</strain>
    </source>
</reference>
<name>A0A7X5XWE6_9SPHN</name>
<dbReference type="CDD" id="cd00038">
    <property type="entry name" value="CAP_ED"/>
    <property type="match status" value="1"/>
</dbReference>
<dbReference type="RefSeq" id="WP_241213167.1">
    <property type="nucleotide sequence ID" value="NZ_BAAADY010000001.1"/>
</dbReference>
<evidence type="ECO:0000313" key="6">
    <source>
        <dbReference type="Proteomes" id="UP000531251"/>
    </source>
</evidence>
<dbReference type="SMART" id="SM00100">
    <property type="entry name" value="cNMP"/>
    <property type="match status" value="1"/>
</dbReference>
<organism evidence="5 6">
    <name type="scientific">Sphingomonas trueperi</name>
    <dbReference type="NCBI Taxonomy" id="53317"/>
    <lineage>
        <taxon>Bacteria</taxon>
        <taxon>Pseudomonadati</taxon>
        <taxon>Pseudomonadota</taxon>
        <taxon>Alphaproteobacteria</taxon>
        <taxon>Sphingomonadales</taxon>
        <taxon>Sphingomonadaceae</taxon>
        <taxon>Sphingomonas</taxon>
    </lineage>
</organism>
<dbReference type="Gene3D" id="2.60.120.10">
    <property type="entry name" value="Jelly Rolls"/>
    <property type="match status" value="1"/>
</dbReference>
<evidence type="ECO:0000256" key="1">
    <source>
        <dbReference type="ARBA" id="ARBA00023015"/>
    </source>
</evidence>
<dbReference type="Proteomes" id="UP000531251">
    <property type="component" value="Unassembled WGS sequence"/>
</dbReference>
<dbReference type="GO" id="GO:0006355">
    <property type="term" value="P:regulation of DNA-templated transcription"/>
    <property type="evidence" value="ECO:0007669"/>
    <property type="project" value="InterPro"/>
</dbReference>
<dbReference type="AlphaFoldDB" id="A0A7X5XWE6"/>